<keyword evidence="1" id="KW-0812">Transmembrane</keyword>
<feature type="transmembrane region" description="Helical" evidence="1">
    <location>
        <begin position="12"/>
        <end position="31"/>
    </location>
</feature>
<evidence type="ECO:0000256" key="1">
    <source>
        <dbReference type="SAM" id="Phobius"/>
    </source>
</evidence>
<gene>
    <name evidence="2" type="ORF">ITP53_52910</name>
</gene>
<evidence type="ECO:0000313" key="2">
    <source>
        <dbReference type="EMBL" id="MBF8194229.1"/>
    </source>
</evidence>
<comment type="caution">
    <text evidence="2">The sequence shown here is derived from an EMBL/GenBank/DDBJ whole genome shotgun (WGS) entry which is preliminary data.</text>
</comment>
<dbReference type="EMBL" id="JADOGI010000375">
    <property type="protein sequence ID" value="MBF8194229.1"/>
    <property type="molecule type" value="Genomic_DNA"/>
</dbReference>
<sequence>MTIDWSDPAWVAIVVAVVAGIVSVGALLVSWRGLKWQKKAALAADRSANEAEKATSILALEAEHRTSSTASAASVTWTLERSKDRYTLRNTGAGVATGVKVDGRGVAEVGIQVPHDAAVRPGGSVSFMMAGSMAHAVPDEIEVTWDGHPDPVVVPVPRRR</sequence>
<dbReference type="RefSeq" id="WP_195903061.1">
    <property type="nucleotide sequence ID" value="NZ_JADOGI010000375.1"/>
</dbReference>
<keyword evidence="1" id="KW-1133">Transmembrane helix</keyword>
<proteinExistence type="predicted"/>
<reference evidence="2" key="1">
    <citation type="submission" date="2020-11" db="EMBL/GenBank/DDBJ databases">
        <title>Whole-genome analyses of Nonomuraea sp. K274.</title>
        <authorList>
            <person name="Veyisoglu A."/>
        </authorList>
    </citation>
    <scope>NUCLEOTIDE SEQUENCE</scope>
    <source>
        <strain evidence="2">K274</strain>
    </source>
</reference>
<name>A0A931ANI1_9ACTN</name>
<keyword evidence="1" id="KW-0472">Membrane</keyword>
<keyword evidence="3" id="KW-1185">Reference proteome</keyword>
<protein>
    <submittedName>
        <fullName evidence="2">Uncharacterized protein</fullName>
    </submittedName>
</protein>
<dbReference type="AlphaFoldDB" id="A0A931ANI1"/>
<dbReference type="Proteomes" id="UP000605361">
    <property type="component" value="Unassembled WGS sequence"/>
</dbReference>
<accession>A0A931ANI1</accession>
<organism evidence="2 3">
    <name type="scientific">Nonomuraea cypriaca</name>
    <dbReference type="NCBI Taxonomy" id="1187855"/>
    <lineage>
        <taxon>Bacteria</taxon>
        <taxon>Bacillati</taxon>
        <taxon>Actinomycetota</taxon>
        <taxon>Actinomycetes</taxon>
        <taxon>Streptosporangiales</taxon>
        <taxon>Streptosporangiaceae</taxon>
        <taxon>Nonomuraea</taxon>
    </lineage>
</organism>
<evidence type="ECO:0000313" key="3">
    <source>
        <dbReference type="Proteomes" id="UP000605361"/>
    </source>
</evidence>